<dbReference type="VEuPathDB" id="FungiDB:BO78DRAFT_402124"/>
<name>A0A319E1P0_ASPSB</name>
<gene>
    <name evidence="2" type="ORF">BO78DRAFT_402124</name>
</gene>
<keyword evidence="1" id="KW-0812">Transmembrane</keyword>
<feature type="transmembrane region" description="Helical" evidence="1">
    <location>
        <begin position="6"/>
        <end position="27"/>
    </location>
</feature>
<dbReference type="OrthoDB" id="4503941at2759"/>
<proteinExistence type="predicted"/>
<keyword evidence="1" id="KW-1133">Transmembrane helix</keyword>
<evidence type="ECO:0000313" key="3">
    <source>
        <dbReference type="Proteomes" id="UP000248423"/>
    </source>
</evidence>
<dbReference type="EMBL" id="KZ826457">
    <property type="protein sequence ID" value="PYI00348.1"/>
    <property type="molecule type" value="Genomic_DNA"/>
</dbReference>
<evidence type="ECO:0000313" key="2">
    <source>
        <dbReference type="EMBL" id="PYI00348.1"/>
    </source>
</evidence>
<keyword evidence="1" id="KW-0472">Membrane</keyword>
<reference evidence="2 3" key="1">
    <citation type="submission" date="2018-02" db="EMBL/GenBank/DDBJ databases">
        <title>The genomes of Aspergillus section Nigri reveals drivers in fungal speciation.</title>
        <authorList>
            <consortium name="DOE Joint Genome Institute"/>
            <person name="Vesth T.C."/>
            <person name="Nybo J."/>
            <person name="Theobald S."/>
            <person name="Brandl J."/>
            <person name="Frisvad J.C."/>
            <person name="Nielsen K.F."/>
            <person name="Lyhne E.K."/>
            <person name="Kogle M.E."/>
            <person name="Kuo A."/>
            <person name="Riley R."/>
            <person name="Clum A."/>
            <person name="Nolan M."/>
            <person name="Lipzen A."/>
            <person name="Salamov A."/>
            <person name="Henrissat B."/>
            <person name="Wiebenga A."/>
            <person name="De vries R.P."/>
            <person name="Grigoriev I.V."/>
            <person name="Mortensen U.H."/>
            <person name="Andersen M.R."/>
            <person name="Baker S.E."/>
        </authorList>
    </citation>
    <scope>NUCLEOTIDE SEQUENCE [LARGE SCALE GENOMIC DNA]</scope>
    <source>
        <strain evidence="2 3">CBS 121057</strain>
    </source>
</reference>
<dbReference type="AlphaFoldDB" id="A0A319E1P0"/>
<dbReference type="Proteomes" id="UP000248423">
    <property type="component" value="Unassembled WGS sequence"/>
</dbReference>
<protein>
    <submittedName>
        <fullName evidence="2">Uncharacterized protein</fullName>
    </submittedName>
</protein>
<organism evidence="2 3">
    <name type="scientific">Aspergillus sclerotiicarbonarius (strain CBS 121057 / IBT 28362)</name>
    <dbReference type="NCBI Taxonomy" id="1448318"/>
    <lineage>
        <taxon>Eukaryota</taxon>
        <taxon>Fungi</taxon>
        <taxon>Dikarya</taxon>
        <taxon>Ascomycota</taxon>
        <taxon>Pezizomycotina</taxon>
        <taxon>Eurotiomycetes</taxon>
        <taxon>Eurotiomycetidae</taxon>
        <taxon>Eurotiales</taxon>
        <taxon>Aspergillaceae</taxon>
        <taxon>Aspergillus</taxon>
        <taxon>Aspergillus subgen. Circumdati</taxon>
    </lineage>
</organism>
<evidence type="ECO:0000256" key="1">
    <source>
        <dbReference type="SAM" id="Phobius"/>
    </source>
</evidence>
<sequence length="92" mass="10544">MTWTTFEHLMTVCAVITTIITIARVAIDIRTWHRKRQTDIRARFVANRQDSPTPILDSIQPLSPIDLDFRENQGALGEGIRLEDLGEEGRRV</sequence>
<keyword evidence="3" id="KW-1185">Reference proteome</keyword>
<accession>A0A319E1P0</accession>